<feature type="compositionally biased region" description="Polar residues" evidence="1">
    <location>
        <begin position="378"/>
        <end position="395"/>
    </location>
</feature>
<dbReference type="PANTHER" id="PTHR35732">
    <property type="entry name" value="OS10G0545100 PROTEIN"/>
    <property type="match status" value="1"/>
</dbReference>
<evidence type="ECO:0000313" key="2">
    <source>
        <dbReference type="EMBL" id="CAL5227845.1"/>
    </source>
</evidence>
<feature type="compositionally biased region" description="Polar residues" evidence="1">
    <location>
        <begin position="7"/>
        <end position="27"/>
    </location>
</feature>
<dbReference type="Proteomes" id="UP001497392">
    <property type="component" value="Unassembled WGS sequence"/>
</dbReference>
<dbReference type="EMBL" id="CAXHTA020000017">
    <property type="protein sequence ID" value="CAL5227845.1"/>
    <property type="molecule type" value="Genomic_DNA"/>
</dbReference>
<feature type="compositionally biased region" description="Basic and acidic residues" evidence="1">
    <location>
        <begin position="398"/>
        <end position="407"/>
    </location>
</feature>
<feature type="compositionally biased region" description="Basic and acidic residues" evidence="1">
    <location>
        <begin position="574"/>
        <end position="591"/>
    </location>
</feature>
<proteinExistence type="predicted"/>
<reference evidence="2 3" key="1">
    <citation type="submission" date="2024-06" db="EMBL/GenBank/DDBJ databases">
        <authorList>
            <person name="Kraege A."/>
            <person name="Thomma B."/>
        </authorList>
    </citation>
    <scope>NUCLEOTIDE SEQUENCE [LARGE SCALE GENOMIC DNA]</scope>
</reference>
<evidence type="ECO:0000256" key="1">
    <source>
        <dbReference type="SAM" id="MobiDB-lite"/>
    </source>
</evidence>
<feature type="region of interest" description="Disordered" evidence="1">
    <location>
        <begin position="1"/>
        <end position="27"/>
    </location>
</feature>
<name>A0ABP1G923_9CHLO</name>
<keyword evidence="3" id="KW-1185">Reference proteome</keyword>
<sequence length="771" mass="82533">MFRSTRLRAQQDQGSLGPDESQSFSNVELSDEELYRQVIEELPTELADDIDPEGKELTLEDLMTAQGGIPASLRSELLSDDVWGPPAVVLAGFRAEEPAMVRAILDAAGGREVKVIPCDDAMLYEPLSRAVSLPEPNWEQPRPEGWTRGGAWGSQRTVLFSGMKLAAQAALVELVEEQGLPPVCAALAVQEDADVLLGRVLAQAVQAQRTRRNPRKNIWEELDQQRIARDAPDISAILAQRAAEIQQDLDAGNLGDIYVRDDESEGSPDIPLSELHARQQQREMDEPAVSPTADNDEVAGISGSSRDGTIGSSPDATAVPAAEDPSIQDNPMSPAADRNQPEAPLPKVDTSANSVLDRREELDRPSSRADTDAAAESDSGTASPGVRTQPSTEQRGSPADREYEAKKLAKQQELFGSSFSKPKRPMATAIDREELSESALSDPLTPRENRAVESQVASAPATSGRPTQDQVEQDTAAAGKAFMDGLAQNVGLASESLRDEPSKSAASSGPAPRQPVEADLIDAIAEGRLHASPSTRPDVASQSLPRQPPAQQPAPTTPIPQQSRSQTSTQGDAQKAKVELHMSTAGRDKATERIMKDLDSTFAKMRSEVDRDKVADSVRKEALGPTRDAIKAALACGLKAEDLKQLIDEEAAHHEIHAGTLGQPWRKIPTMTPGPTELADRGRHDILSPQPIPRSQPAPAQAQPSKDETARPANEASAQTAQMGAEEGGGAMPGEGRAMSKSQLRKLAERRGLSYDLLLADAAAQGIELAD</sequence>
<feature type="compositionally biased region" description="Polar residues" evidence="1">
    <location>
        <begin position="302"/>
        <end position="315"/>
    </location>
</feature>
<comment type="caution">
    <text evidence="2">The sequence shown here is derived from an EMBL/GenBank/DDBJ whole genome shotgun (WGS) entry which is preliminary data.</text>
</comment>
<feature type="compositionally biased region" description="Polar residues" evidence="1">
    <location>
        <begin position="455"/>
        <end position="470"/>
    </location>
</feature>
<organism evidence="2 3">
    <name type="scientific">Coccomyxa viridis</name>
    <dbReference type="NCBI Taxonomy" id="1274662"/>
    <lineage>
        <taxon>Eukaryota</taxon>
        <taxon>Viridiplantae</taxon>
        <taxon>Chlorophyta</taxon>
        <taxon>core chlorophytes</taxon>
        <taxon>Trebouxiophyceae</taxon>
        <taxon>Trebouxiophyceae incertae sedis</taxon>
        <taxon>Coccomyxaceae</taxon>
        <taxon>Coccomyxa</taxon>
    </lineage>
</organism>
<accession>A0ABP1G923</accession>
<protein>
    <submittedName>
        <fullName evidence="2">G10877 protein</fullName>
    </submittedName>
</protein>
<feature type="compositionally biased region" description="Pro residues" evidence="1">
    <location>
        <begin position="546"/>
        <end position="558"/>
    </location>
</feature>
<feature type="region of interest" description="Disordered" evidence="1">
    <location>
        <begin position="277"/>
        <end position="591"/>
    </location>
</feature>
<feature type="compositionally biased region" description="Basic and acidic residues" evidence="1">
    <location>
        <begin position="356"/>
        <end position="371"/>
    </location>
</feature>
<dbReference type="PANTHER" id="PTHR35732:SF1">
    <property type="entry name" value="OS10G0545100 PROTEIN"/>
    <property type="match status" value="1"/>
</dbReference>
<evidence type="ECO:0000313" key="3">
    <source>
        <dbReference type="Proteomes" id="UP001497392"/>
    </source>
</evidence>
<gene>
    <name evidence="2" type="primary">g10877</name>
    <name evidence="2" type="ORF">VP750_LOCUS9751</name>
</gene>
<feature type="region of interest" description="Disordered" evidence="1">
    <location>
        <begin position="655"/>
        <end position="743"/>
    </location>
</feature>